<name>A0A6A4ZGU6_9STRA</name>
<protein>
    <submittedName>
        <fullName evidence="1">Uncharacterized protein</fullName>
    </submittedName>
</protein>
<feature type="non-terminal residue" evidence="1">
    <location>
        <position position="1"/>
    </location>
</feature>
<accession>A0A6A4ZGU6</accession>
<organism evidence="1">
    <name type="scientific">Aphanomyces stellatus</name>
    <dbReference type="NCBI Taxonomy" id="120398"/>
    <lineage>
        <taxon>Eukaryota</taxon>
        <taxon>Sar</taxon>
        <taxon>Stramenopiles</taxon>
        <taxon>Oomycota</taxon>
        <taxon>Saprolegniomycetes</taxon>
        <taxon>Saprolegniales</taxon>
        <taxon>Verrucalvaceae</taxon>
        <taxon>Aphanomyces</taxon>
    </lineage>
</organism>
<reference evidence="1" key="1">
    <citation type="submission" date="2019-06" db="EMBL/GenBank/DDBJ databases">
        <title>Genomics analysis of Aphanomyces spp. identifies a new class of oomycete effector associated with host adaptation.</title>
        <authorList>
            <person name="Gaulin E."/>
        </authorList>
    </citation>
    <scope>NUCLEOTIDE SEQUENCE</scope>
    <source>
        <strain evidence="1">CBS 578.67</strain>
    </source>
</reference>
<sequence>VSKELEDVNQADDNVEYLGLTHFYESLECKELKRRGTMELLQESINDDDDFEPRDAQANIVDEISDDTHAFEVLLDRCIKRTMGATKSIVCLQLASLRVYVGAQDFQEDEQDTLSDKVKAMVAARLAENVKKRTRERTTPEKLKLPMSWRNMDEKLL</sequence>
<dbReference type="AlphaFoldDB" id="A0A6A4ZGU6"/>
<proteinExistence type="predicted"/>
<dbReference type="EMBL" id="VJMH01001803">
    <property type="protein sequence ID" value="KAF0710991.1"/>
    <property type="molecule type" value="Genomic_DNA"/>
</dbReference>
<gene>
    <name evidence="1" type="ORF">As57867_005410</name>
</gene>
<evidence type="ECO:0000313" key="1">
    <source>
        <dbReference type="EMBL" id="KAF0710991.1"/>
    </source>
</evidence>
<comment type="caution">
    <text evidence="1">The sequence shown here is derived from an EMBL/GenBank/DDBJ whole genome shotgun (WGS) entry which is preliminary data.</text>
</comment>